<dbReference type="InterPro" id="IPR001715">
    <property type="entry name" value="CH_dom"/>
</dbReference>
<protein>
    <recommendedName>
        <fullName evidence="2">Transgelin</fullName>
    </recommendedName>
</protein>
<dbReference type="SMART" id="SM00033">
    <property type="entry name" value="CH"/>
    <property type="match status" value="1"/>
</dbReference>
<dbReference type="Gene3D" id="1.10.418.10">
    <property type="entry name" value="Calponin-like domain"/>
    <property type="match status" value="1"/>
</dbReference>
<dbReference type="PANTHER" id="PTHR47385">
    <property type="entry name" value="CALPONIN"/>
    <property type="match status" value="1"/>
</dbReference>
<evidence type="ECO:0000313" key="4">
    <source>
        <dbReference type="EMBL" id="AAZ76256.1"/>
    </source>
</evidence>
<comment type="similarity">
    <text evidence="1 2">Belongs to the calponin family.</text>
</comment>
<dbReference type="PRINTS" id="PR00888">
    <property type="entry name" value="SM22CALPONIN"/>
</dbReference>
<dbReference type="AlphaFoldDB" id="Q3YL64"/>
<evidence type="ECO:0000259" key="3">
    <source>
        <dbReference type="PROSITE" id="PS50021"/>
    </source>
</evidence>
<proteinExistence type="evidence at transcript level"/>
<dbReference type="PROSITE" id="PS51122">
    <property type="entry name" value="CALPONIN_2"/>
    <property type="match status" value="1"/>
</dbReference>
<dbReference type="GO" id="GO:0007015">
    <property type="term" value="P:actin filament organization"/>
    <property type="evidence" value="ECO:0007669"/>
    <property type="project" value="TreeGrafter"/>
</dbReference>
<dbReference type="InterPro" id="IPR036872">
    <property type="entry name" value="CH_dom_sf"/>
</dbReference>
<name>Q3YL64_PINFU</name>
<dbReference type="InterPro" id="IPR003096">
    <property type="entry name" value="SM22_calponin"/>
</dbReference>
<dbReference type="GO" id="GO:0051015">
    <property type="term" value="F:actin filament binding"/>
    <property type="evidence" value="ECO:0007669"/>
    <property type="project" value="TreeGrafter"/>
</dbReference>
<dbReference type="InterPro" id="IPR000557">
    <property type="entry name" value="Calponin_repeat"/>
</dbReference>
<evidence type="ECO:0000256" key="2">
    <source>
        <dbReference type="RuleBase" id="RU361224"/>
    </source>
</evidence>
<dbReference type="GO" id="GO:0015629">
    <property type="term" value="C:actin cytoskeleton"/>
    <property type="evidence" value="ECO:0007669"/>
    <property type="project" value="TreeGrafter"/>
</dbReference>
<dbReference type="PROSITE" id="PS50021">
    <property type="entry name" value="CH"/>
    <property type="match status" value="1"/>
</dbReference>
<dbReference type="SUPFAM" id="SSF47576">
    <property type="entry name" value="Calponin-homology domain, CH-domain"/>
    <property type="match status" value="1"/>
</dbReference>
<accession>Q3YL64</accession>
<dbReference type="PANTHER" id="PTHR47385:SF14">
    <property type="entry name" value="TRANSGELIN"/>
    <property type="match status" value="1"/>
</dbReference>
<feature type="domain" description="Calponin-homology (CH)" evidence="3">
    <location>
        <begin position="25"/>
        <end position="135"/>
    </location>
</feature>
<evidence type="ECO:0000256" key="1">
    <source>
        <dbReference type="ARBA" id="ARBA00009631"/>
    </source>
</evidence>
<dbReference type="Pfam" id="PF00402">
    <property type="entry name" value="Calponin"/>
    <property type="match status" value="1"/>
</dbReference>
<dbReference type="InterPro" id="IPR050606">
    <property type="entry name" value="Calponin-like"/>
</dbReference>
<sequence length="190" mass="20909">MSSTRATKSGFAAEAQAKTNAKYDQDHAVQCLEWIGRKTGEPVNTCGDPENFHEQLKNGYLLAKLANAIQPGSVKIMGNKPPTMAFKQMELIGQFAEFCKKMGLDNELFQTVDLYESQNLSSVVTCITALGRKLGELGPKESKGQKREWTEEQMKAGQNIIGLQMGTNKGANQSGMNIGKYTSYCRLSPF</sequence>
<reference evidence="4" key="1">
    <citation type="journal article" date="2007" name="Biochemistry">
        <title>Identification and characterization of a biomineralization related gene PFMG1 highly expressed in the mantle of Pinctada fucata.</title>
        <authorList>
            <person name="Liu H.L."/>
            <person name="Liu S.F."/>
            <person name="Ge Y.J."/>
            <person name="Liu J."/>
            <person name="Wang X.Y."/>
            <person name="Xie L.P."/>
            <person name="Zhang R.Q."/>
            <person name="Wang Z."/>
        </authorList>
    </citation>
    <scope>NUCLEOTIDE SEQUENCE</scope>
</reference>
<organism evidence="4">
    <name type="scientific">Pinctada fucata</name>
    <name type="common">Akoya pearl oyster</name>
    <name type="synonym">Pinctada imbricata fucata</name>
    <dbReference type="NCBI Taxonomy" id="50426"/>
    <lineage>
        <taxon>Eukaryota</taxon>
        <taxon>Metazoa</taxon>
        <taxon>Spiralia</taxon>
        <taxon>Lophotrochozoa</taxon>
        <taxon>Mollusca</taxon>
        <taxon>Bivalvia</taxon>
        <taxon>Autobranchia</taxon>
        <taxon>Pteriomorphia</taxon>
        <taxon>Pterioida</taxon>
        <taxon>Pterioidea</taxon>
        <taxon>Pteriidae</taxon>
        <taxon>Pinctada</taxon>
    </lineage>
</organism>
<dbReference type="PROSITE" id="PS01052">
    <property type="entry name" value="CALPONIN_1"/>
    <property type="match status" value="1"/>
</dbReference>
<dbReference type="Pfam" id="PF00307">
    <property type="entry name" value="CH"/>
    <property type="match status" value="1"/>
</dbReference>
<dbReference type="EMBL" id="DQ104256">
    <property type="protein sequence ID" value="AAZ76256.1"/>
    <property type="molecule type" value="mRNA"/>
</dbReference>